<organism evidence="1 2">
    <name type="scientific">Tenebrio molitor</name>
    <name type="common">Yellow mealworm beetle</name>
    <dbReference type="NCBI Taxonomy" id="7067"/>
    <lineage>
        <taxon>Eukaryota</taxon>
        <taxon>Metazoa</taxon>
        <taxon>Ecdysozoa</taxon>
        <taxon>Arthropoda</taxon>
        <taxon>Hexapoda</taxon>
        <taxon>Insecta</taxon>
        <taxon>Pterygota</taxon>
        <taxon>Neoptera</taxon>
        <taxon>Endopterygota</taxon>
        <taxon>Coleoptera</taxon>
        <taxon>Polyphaga</taxon>
        <taxon>Cucujiformia</taxon>
        <taxon>Tenebrionidae</taxon>
        <taxon>Tenebrio</taxon>
    </lineage>
</organism>
<accession>A0A8J6LI67</accession>
<name>A0A8J6LI67_TENMO</name>
<dbReference type="EMBL" id="JABDTM020013653">
    <property type="protein sequence ID" value="KAH0819803.1"/>
    <property type="molecule type" value="Genomic_DNA"/>
</dbReference>
<reference evidence="1" key="2">
    <citation type="submission" date="2021-08" db="EMBL/GenBank/DDBJ databases">
        <authorList>
            <person name="Eriksson T."/>
        </authorList>
    </citation>
    <scope>NUCLEOTIDE SEQUENCE</scope>
    <source>
        <strain evidence="1">Stoneville</strain>
        <tissue evidence="1">Whole head</tissue>
    </source>
</reference>
<comment type="caution">
    <text evidence="1">The sequence shown here is derived from an EMBL/GenBank/DDBJ whole genome shotgun (WGS) entry which is preliminary data.</text>
</comment>
<evidence type="ECO:0000313" key="2">
    <source>
        <dbReference type="Proteomes" id="UP000719412"/>
    </source>
</evidence>
<proteinExistence type="predicted"/>
<evidence type="ECO:0000313" key="1">
    <source>
        <dbReference type="EMBL" id="KAH0819803.1"/>
    </source>
</evidence>
<protein>
    <submittedName>
        <fullName evidence="1">Uncharacterized protein</fullName>
    </submittedName>
</protein>
<dbReference type="Proteomes" id="UP000719412">
    <property type="component" value="Unassembled WGS sequence"/>
</dbReference>
<gene>
    <name evidence="1" type="ORF">GEV33_002988</name>
</gene>
<reference evidence="1" key="1">
    <citation type="journal article" date="2020" name="J Insects Food Feed">
        <title>The yellow mealworm (Tenebrio molitor) genome: a resource for the emerging insects as food and feed industry.</title>
        <authorList>
            <person name="Eriksson T."/>
            <person name="Andere A."/>
            <person name="Kelstrup H."/>
            <person name="Emery V."/>
            <person name="Picard C."/>
        </authorList>
    </citation>
    <scope>NUCLEOTIDE SEQUENCE</scope>
    <source>
        <strain evidence="1">Stoneville</strain>
        <tissue evidence="1">Whole head</tissue>
    </source>
</reference>
<sequence length="149" mass="16352">MRLSIRNGVESIDSLSVRLEECDATRRRHPEFVRAEGSMAATAMTADASTQPPRSGHRLVRGVAWEAVTGTCAPHRRRSTSRTHVYEERFCTVATMGKEDSGGTPGRQMVEFFDVAAVTVGGMAVKLPVFKELANFKRGPGIMATLWNL</sequence>
<dbReference type="AlphaFoldDB" id="A0A8J6LI67"/>
<keyword evidence="2" id="KW-1185">Reference proteome</keyword>